<evidence type="ECO:0000313" key="3">
    <source>
        <dbReference type="Proteomes" id="UP000566819"/>
    </source>
</evidence>
<evidence type="ECO:0000256" key="1">
    <source>
        <dbReference type="SAM" id="MobiDB-lite"/>
    </source>
</evidence>
<dbReference type="EMBL" id="JAAMPI010000479">
    <property type="protein sequence ID" value="KAF4631080.1"/>
    <property type="molecule type" value="Genomic_DNA"/>
</dbReference>
<dbReference type="AlphaFoldDB" id="A0A8H4W468"/>
<evidence type="ECO:0000313" key="2">
    <source>
        <dbReference type="EMBL" id="KAF4631080.1"/>
    </source>
</evidence>
<sequence>MWSGCTLLNGAGVGNLLWGSNLQAVYTVPTVISLSAEYAPRLQGLSFDNPHAHFHLDILPESALYRNYGVLKLYTIEDKLWELPVLEQGVNFTDGASNNIIFANDASLIIGTELQGTGRFPDSISGVRIPTLHRYVEALILLALRNESNAFSTCAWVSELVYVVHLVKLDRLGHPAFRQFCDRVLKGGAGFTTMIQQAQEALGPRIRNDTHENDVQGIRAT</sequence>
<dbReference type="OrthoDB" id="4499271at2759"/>
<organism evidence="2 3">
    <name type="scientific">Cudoniella acicularis</name>
    <dbReference type="NCBI Taxonomy" id="354080"/>
    <lineage>
        <taxon>Eukaryota</taxon>
        <taxon>Fungi</taxon>
        <taxon>Dikarya</taxon>
        <taxon>Ascomycota</taxon>
        <taxon>Pezizomycotina</taxon>
        <taxon>Leotiomycetes</taxon>
        <taxon>Helotiales</taxon>
        <taxon>Tricladiaceae</taxon>
        <taxon>Cudoniella</taxon>
    </lineage>
</organism>
<keyword evidence="3" id="KW-1185">Reference proteome</keyword>
<accession>A0A8H4W468</accession>
<comment type="caution">
    <text evidence="2">The sequence shown here is derived from an EMBL/GenBank/DDBJ whole genome shotgun (WGS) entry which is preliminary data.</text>
</comment>
<gene>
    <name evidence="2" type="ORF">G7Y89_g7049</name>
</gene>
<protein>
    <submittedName>
        <fullName evidence="2">Uncharacterized protein</fullName>
    </submittedName>
</protein>
<feature type="region of interest" description="Disordered" evidence="1">
    <location>
        <begin position="202"/>
        <end position="221"/>
    </location>
</feature>
<dbReference type="Proteomes" id="UP000566819">
    <property type="component" value="Unassembled WGS sequence"/>
</dbReference>
<reference evidence="2 3" key="1">
    <citation type="submission" date="2020-03" db="EMBL/GenBank/DDBJ databases">
        <title>Draft Genome Sequence of Cudoniella acicularis.</title>
        <authorList>
            <person name="Buettner E."/>
            <person name="Kellner H."/>
        </authorList>
    </citation>
    <scope>NUCLEOTIDE SEQUENCE [LARGE SCALE GENOMIC DNA]</scope>
    <source>
        <strain evidence="2 3">DSM 108380</strain>
    </source>
</reference>
<proteinExistence type="predicted"/>
<name>A0A8H4W468_9HELO</name>